<dbReference type="Pfam" id="PF25390">
    <property type="entry name" value="WD40_RLD"/>
    <property type="match status" value="1"/>
</dbReference>
<dbReference type="eggNOG" id="KOG1427">
    <property type="taxonomic scope" value="Eukaryota"/>
</dbReference>
<feature type="repeat" description="RCC1" evidence="2">
    <location>
        <begin position="124"/>
        <end position="199"/>
    </location>
</feature>
<feature type="repeat" description="RCC1" evidence="2">
    <location>
        <begin position="17"/>
        <end position="71"/>
    </location>
</feature>
<reference evidence="4 5" key="2">
    <citation type="journal article" date="2008" name="Nature">
        <title>The Phaeodactylum genome reveals the evolutionary history of diatom genomes.</title>
        <authorList>
            <person name="Bowler C."/>
            <person name="Allen A.E."/>
            <person name="Badger J.H."/>
            <person name="Grimwood J."/>
            <person name="Jabbari K."/>
            <person name="Kuo A."/>
            <person name="Maheswari U."/>
            <person name="Martens C."/>
            <person name="Maumus F."/>
            <person name="Otillar R.P."/>
            <person name="Rayko E."/>
            <person name="Salamov A."/>
            <person name="Vandepoele K."/>
            <person name="Beszteri B."/>
            <person name="Gruber A."/>
            <person name="Heijde M."/>
            <person name="Katinka M."/>
            <person name="Mock T."/>
            <person name="Valentin K."/>
            <person name="Verret F."/>
            <person name="Berges J.A."/>
            <person name="Brownlee C."/>
            <person name="Cadoret J.P."/>
            <person name="Chiovitti A."/>
            <person name="Choi C.J."/>
            <person name="Coesel S."/>
            <person name="De Martino A."/>
            <person name="Detter J.C."/>
            <person name="Durkin C."/>
            <person name="Falciatore A."/>
            <person name="Fournet J."/>
            <person name="Haruta M."/>
            <person name="Huysman M.J."/>
            <person name="Jenkins B.D."/>
            <person name="Jiroutova K."/>
            <person name="Jorgensen R.E."/>
            <person name="Joubert Y."/>
            <person name="Kaplan A."/>
            <person name="Kroger N."/>
            <person name="Kroth P.G."/>
            <person name="La Roche J."/>
            <person name="Lindquist E."/>
            <person name="Lommer M."/>
            <person name="Martin-Jezequel V."/>
            <person name="Lopez P.J."/>
            <person name="Lucas S."/>
            <person name="Mangogna M."/>
            <person name="McGinnis K."/>
            <person name="Medlin L.K."/>
            <person name="Montsant A."/>
            <person name="Oudot-Le Secq M.P."/>
            <person name="Napoli C."/>
            <person name="Obornik M."/>
            <person name="Parker M.S."/>
            <person name="Petit J.L."/>
            <person name="Porcel B.M."/>
            <person name="Poulsen N."/>
            <person name="Robison M."/>
            <person name="Rychlewski L."/>
            <person name="Rynearson T.A."/>
            <person name="Schmutz J."/>
            <person name="Shapiro H."/>
            <person name="Siaut M."/>
            <person name="Stanley M."/>
            <person name="Sussman M.R."/>
            <person name="Taylor A.R."/>
            <person name="Vardi A."/>
            <person name="von Dassow P."/>
            <person name="Vyverman W."/>
            <person name="Willis A."/>
            <person name="Wyrwicz L.S."/>
            <person name="Rokhsar D.S."/>
            <person name="Weissenbach J."/>
            <person name="Armbrust E.V."/>
            <person name="Green B.R."/>
            <person name="Van de Peer Y."/>
            <person name="Grigoriev I.V."/>
        </authorList>
    </citation>
    <scope>NUCLEOTIDE SEQUENCE [LARGE SCALE GENOMIC DNA]</scope>
    <source>
        <strain evidence="4 5">CCMP1335</strain>
    </source>
</reference>
<dbReference type="EMBL" id="CM000652">
    <property type="protein sequence ID" value="EED88090.1"/>
    <property type="molecule type" value="Genomic_DNA"/>
</dbReference>
<name>B8CET4_THAPS</name>
<dbReference type="InParanoid" id="B8CET4"/>
<feature type="repeat" description="RCC1" evidence="2">
    <location>
        <begin position="72"/>
        <end position="123"/>
    </location>
</feature>
<dbReference type="GO" id="GO:0072356">
    <property type="term" value="P:chromosome passenger complex localization to kinetochore"/>
    <property type="evidence" value="ECO:0000318"/>
    <property type="project" value="GO_Central"/>
</dbReference>
<evidence type="ECO:0000256" key="1">
    <source>
        <dbReference type="ARBA" id="ARBA00022737"/>
    </source>
</evidence>
<dbReference type="Gene3D" id="2.130.10.30">
    <property type="entry name" value="Regulator of chromosome condensation 1/beta-lactamase-inhibitor protein II"/>
    <property type="match status" value="2"/>
</dbReference>
<keyword evidence="5" id="KW-1185">Reference proteome</keyword>
<dbReference type="PRINTS" id="PR00633">
    <property type="entry name" value="RCCNDNSATION"/>
</dbReference>
<dbReference type="PaxDb" id="35128-Thaps264699"/>
<organism evidence="4 5">
    <name type="scientific">Thalassiosira pseudonana</name>
    <name type="common">Marine diatom</name>
    <name type="synonym">Cyclotella nana</name>
    <dbReference type="NCBI Taxonomy" id="35128"/>
    <lineage>
        <taxon>Eukaryota</taxon>
        <taxon>Sar</taxon>
        <taxon>Stramenopiles</taxon>
        <taxon>Ochrophyta</taxon>
        <taxon>Bacillariophyta</taxon>
        <taxon>Coscinodiscophyceae</taxon>
        <taxon>Thalassiosirophycidae</taxon>
        <taxon>Thalassiosirales</taxon>
        <taxon>Thalassiosiraceae</taxon>
        <taxon>Thalassiosira</taxon>
    </lineage>
</organism>
<accession>B8CET4</accession>
<dbReference type="GO" id="GO:0051987">
    <property type="term" value="P:positive regulation of attachment of spindle microtubules to kinetochore"/>
    <property type="evidence" value="ECO:0000318"/>
    <property type="project" value="GO_Central"/>
</dbReference>
<reference evidence="4 5" key="1">
    <citation type="journal article" date="2004" name="Science">
        <title>The genome of the diatom Thalassiosira pseudonana: ecology, evolution, and metabolism.</title>
        <authorList>
            <person name="Armbrust E.V."/>
            <person name="Berges J.A."/>
            <person name="Bowler C."/>
            <person name="Green B.R."/>
            <person name="Martinez D."/>
            <person name="Putnam N.H."/>
            <person name="Zhou S."/>
            <person name="Allen A.E."/>
            <person name="Apt K.E."/>
            <person name="Bechner M."/>
            <person name="Brzezinski M.A."/>
            <person name="Chaal B.K."/>
            <person name="Chiovitti A."/>
            <person name="Davis A.K."/>
            <person name="Demarest M.S."/>
            <person name="Detter J.C."/>
            <person name="Glavina T."/>
            <person name="Goodstein D."/>
            <person name="Hadi M.Z."/>
            <person name="Hellsten U."/>
            <person name="Hildebrand M."/>
            <person name="Jenkins B.D."/>
            <person name="Jurka J."/>
            <person name="Kapitonov V.V."/>
            <person name="Kroger N."/>
            <person name="Lau W.W."/>
            <person name="Lane T.W."/>
            <person name="Larimer F.W."/>
            <person name="Lippmeier J.C."/>
            <person name="Lucas S."/>
            <person name="Medina M."/>
            <person name="Montsant A."/>
            <person name="Obornik M."/>
            <person name="Parker M.S."/>
            <person name="Palenik B."/>
            <person name="Pazour G.J."/>
            <person name="Richardson P.M."/>
            <person name="Rynearson T.A."/>
            <person name="Saito M.A."/>
            <person name="Schwartz D.C."/>
            <person name="Thamatrakoln K."/>
            <person name="Valentin K."/>
            <person name="Vardi A."/>
            <person name="Wilkerson F.P."/>
            <person name="Rokhsar D.S."/>
        </authorList>
    </citation>
    <scope>NUCLEOTIDE SEQUENCE [LARGE SCALE GENOMIC DNA]</scope>
    <source>
        <strain evidence="4 5">CCMP1335</strain>
    </source>
</reference>
<evidence type="ECO:0000313" key="5">
    <source>
        <dbReference type="Proteomes" id="UP000001449"/>
    </source>
</evidence>
<evidence type="ECO:0000259" key="3">
    <source>
        <dbReference type="Pfam" id="PF25390"/>
    </source>
</evidence>
<dbReference type="PANTHER" id="PTHR46207">
    <property type="entry name" value="PROTEIN RCC2"/>
    <property type="match status" value="1"/>
</dbReference>
<dbReference type="GO" id="GO:0016020">
    <property type="term" value="C:membrane"/>
    <property type="evidence" value="ECO:0000318"/>
    <property type="project" value="GO_Central"/>
</dbReference>
<gene>
    <name evidence="4" type="ORF">THAPSDRAFT_264699</name>
</gene>
<dbReference type="GO" id="GO:0031267">
    <property type="term" value="F:small GTPase binding"/>
    <property type="evidence" value="ECO:0000318"/>
    <property type="project" value="GO_Central"/>
</dbReference>
<dbReference type="SUPFAM" id="SSF50985">
    <property type="entry name" value="RCC1/BLIP-II"/>
    <property type="match status" value="1"/>
</dbReference>
<keyword evidence="1" id="KW-0677">Repeat</keyword>
<proteinExistence type="predicted"/>
<dbReference type="PROSITE" id="PS50012">
    <property type="entry name" value="RCC1_3"/>
    <property type="match status" value="5"/>
</dbReference>
<dbReference type="InterPro" id="IPR009091">
    <property type="entry name" value="RCC1/BLIP-II"/>
</dbReference>
<evidence type="ECO:0000256" key="2">
    <source>
        <dbReference type="PROSITE-ProRule" id="PRU00235"/>
    </source>
</evidence>
<dbReference type="Proteomes" id="UP000001449">
    <property type="component" value="Chromosome 20"/>
</dbReference>
<feature type="domain" description="RCC1-like" evidence="3">
    <location>
        <begin position="5"/>
        <end position="360"/>
    </location>
</feature>
<dbReference type="AlphaFoldDB" id="B8CET4"/>
<sequence>VFTGCSACHSVVITEDGEAYGWGRNETSQLGLGPPSPLIATPTKLTIPNEESLKFVSAGVGKYHTILVAENGNAYAAGGNKCGQLGVNSSVEVCERFRKCSVVGQVIVQASCGENISALISSTGQLYTTGSSEFGQLGNGETGEYIISAGKLGFANCSKFIRRSVFVQSEGDAAIEKGDCICIGSVACGRNHLIAIEAQSTSGEVPRVFTWGCGDYGCLGHAVQADEYTPRLVGVMRGPIFASNHPVAAVAGSNCTLIRTKNGHVYYWGKHRQMGEATMRPTLVDALANNGHNVIAFGVGNQTVFCSTANGVTVSWGAGAYGELGYGKGEQKSSAKPKFVNGLDSCLVTDLACGFGHTLFLIRNDDQEDAKALKKVP</sequence>
<dbReference type="PANTHER" id="PTHR46207:SF1">
    <property type="entry name" value="PROTEIN RCC2"/>
    <property type="match status" value="1"/>
</dbReference>
<dbReference type="OMA" id="GKWKNTG"/>
<dbReference type="InterPro" id="IPR000408">
    <property type="entry name" value="Reg_chr_condens"/>
</dbReference>
<evidence type="ECO:0000313" key="4">
    <source>
        <dbReference type="EMBL" id="EED88090.1"/>
    </source>
</evidence>
<feature type="non-terminal residue" evidence="4">
    <location>
        <position position="377"/>
    </location>
</feature>
<dbReference type="HOGENOM" id="CLU_005210_7_0_1"/>
<dbReference type="InterPro" id="IPR058923">
    <property type="entry name" value="RCC1-like_dom"/>
</dbReference>
<dbReference type="KEGG" id="tps:THAPSDRAFT_264699"/>
<feature type="non-terminal residue" evidence="4">
    <location>
        <position position="1"/>
    </location>
</feature>
<feature type="repeat" description="RCC1" evidence="2">
    <location>
        <begin position="311"/>
        <end position="364"/>
    </location>
</feature>
<feature type="repeat" description="RCC1" evidence="2">
    <location>
        <begin position="206"/>
        <end position="262"/>
    </location>
</feature>
<dbReference type="GeneID" id="7448536"/>
<protein>
    <submittedName>
        <fullName evidence="4">Rcc1-repeat-containing protein</fullName>
    </submittedName>
</protein>
<dbReference type="RefSeq" id="XP_002294730.1">
    <property type="nucleotide sequence ID" value="XM_002294694.1"/>
</dbReference>
<dbReference type="STRING" id="35128.B8CET4"/>
<dbReference type="InterPro" id="IPR028641">
    <property type="entry name" value="RCC2"/>
</dbReference>